<feature type="compositionally biased region" description="Basic and acidic residues" evidence="13">
    <location>
        <begin position="1882"/>
        <end position="1896"/>
    </location>
</feature>
<dbReference type="PANTHER" id="PTHR24026">
    <property type="entry name" value="FAT ATYPICAL CADHERIN-RELATED"/>
    <property type="match status" value="1"/>
</dbReference>
<feature type="compositionally biased region" description="Basic and acidic residues" evidence="13">
    <location>
        <begin position="1791"/>
        <end position="1831"/>
    </location>
</feature>
<feature type="transmembrane region" description="Helical" evidence="14">
    <location>
        <begin position="925"/>
        <end position="946"/>
    </location>
</feature>
<feature type="domain" description="Cadherin" evidence="15">
    <location>
        <begin position="510"/>
        <end position="652"/>
    </location>
</feature>
<evidence type="ECO:0000256" key="3">
    <source>
        <dbReference type="ARBA" id="ARBA00022692"/>
    </source>
</evidence>
<evidence type="ECO:0000256" key="13">
    <source>
        <dbReference type="SAM" id="MobiDB-lite"/>
    </source>
</evidence>
<evidence type="ECO:0000256" key="5">
    <source>
        <dbReference type="ARBA" id="ARBA00022729"/>
    </source>
</evidence>
<feature type="compositionally biased region" description="Basic and acidic residues" evidence="13">
    <location>
        <begin position="1905"/>
        <end position="1922"/>
    </location>
</feature>
<dbReference type="InterPro" id="IPR015919">
    <property type="entry name" value="Cadherin-like_sf"/>
</dbReference>
<keyword evidence="4" id="KW-0479">Metal-binding</keyword>
<feature type="compositionally biased region" description="Basic residues" evidence="13">
    <location>
        <begin position="1456"/>
        <end position="1467"/>
    </location>
</feature>
<gene>
    <name evidence="16" type="ORF">TBIB3V08_LOCUS2367</name>
</gene>
<feature type="domain" description="Cadherin" evidence="15">
    <location>
        <begin position="674"/>
        <end position="773"/>
    </location>
</feature>
<keyword evidence="8" id="KW-0130">Cell adhesion</keyword>
<feature type="compositionally biased region" description="Polar residues" evidence="13">
    <location>
        <begin position="2198"/>
        <end position="2209"/>
    </location>
</feature>
<sequence length="2425" mass="277973">MGLYAGFTLNENISPSNWGQSGHLPRIQGTAILGESKRGSEMVAIANCLLLATLGSLLAVNANVPLFDVSTSIRVLIVPYDARVGSAIYRLRGTDADFDFPLRFEVVGNAGGHIIRTVDIPCNKNHTFCEGDVVLTRPLERGRMYDVRLKVVDTTGDFTILDCTIRTSSRTTPTDTIFPHLPSLIEVAEDAVPGTELDYVIARNNPLIARHVSLELRDPYAEPRNDTRNVASFQVAVAVRDAQDMPPVFWNVPPVTMIKHTVQPGGVVLQVHDRTAMENPSYHGLFMCSCDVSPRGTWFYKCTIGPQWRTQAIMDFSCVPVIFLQGDVVLQVHAEDGDKGQPRQVRYGLVSEENPFTTFFHINDRTGEITMSRPLRELLTITRSHQPVLLTVLAEEVRMGLHEPPAMSTVVQVALLLGELGNSPPYFENDNYGSRIDENSPQGTVLVFGDPYITEIKDDDMGNSQGTILVFGDSYVTEIKDDDMGKNGVFSITLENNNGTFEISPTVGERRASFVIRVRDNQLLDYEMRQTIHFTVRAQDLDTGLFGKVHYTRILGHLNTSLRLDSITGLITVSTNSHMFDRETAPVDYTAQLYKPIPSPGTVDYTAQLAKPIPSPEFRFNVEARDMEGNGNRATVPLVIKLIDVNDETPYFEKDQYDFFLTPSLRNFTTPAIITAIDMDAEAPNNDVRYEIISGNYENNYYLHEIKGELTVRASHSRGKRTRTKRLIEDQEDVDRSSITMTARAYDLGVPHRWSTTTIHVLPPDANTRTMMFIVNGSPPDRAQTLAMLQALTGGQVRIKDIRPYERHEIQPLGASVREDTEERSMVIATILYDGTTMVDVRQLQKQLQANVKMRKVENHYGKTIISTPDRDSNLAIPVFGSLVYCESSALGHAATEVGFTRVVLKSTSEQHLLLTGVSRAENRALFWILMVLAILIVLIILLLLLCCLCPSCPLYVIPKKTSRVSSEENVQLVLKDEGPGMQTKAVQAEWMGHRREAWSADNREQQWRFNHRNNPHKNRKEYGGVDGGAILDERRGGQEVSGAAAANTLSSRGSMQEGPAIIYSRELQHLQQRYNHNREVYVEDLEGGEYHSSGQILDINQARARGRYSEDSHQFHKAKYGGREDNNTHRFKVKDRDTHGQEEPRLRHERARGRDANAEDDLDTDSMRQHEADRGSDIGKGRIQREYRGNRGEYRIVIQRTNNGDEEEQEVELVDEKEISPESRREQFFIRDGNAEILRLVTRGRSIEDQQYVHTDQVSDTRQQQRPFTLVPVQQNETQQQQQQQHVKIENGKDILMQRFIEDQRHNTEEQPPVTKAADDSHITSDNVTTTFNSVQQQDELVRRLLEEEEARLTNMRLLSEALAQHREQETQILAPVEQHETQSLPGQTTMATQTDVDTSTQTEPLYLMRPPRRRTRSDNDDSFTEGEDKEGDDDKEKDETIFSPVEGSVVPWVKRQKNKKRKHSRYRSDLKYKRLGGSFGKGCVSSLKRHKIKTPIMEETESALEAAEKSASNGKNQKTGNYSENKSSMLRQRNNKVKLVNVEVSSVKKNKREKHTDEVEEETPSDSLEERPNKKDSLQKRESHHGALTESTIDGSRYEVTNLTVRSSREKIRRSQSRGRDDLSSPADRSRIRDPSSHQESPKISIKHSRNYQKIRHESLDRKDFRDGVKFHDSPRRRSRDGSRKRESNFGDTIDHRRSRYDVEFEDGSDIEVKRGSREREDSHDRYNEELAEKSSGSRVIKQSRQKGLVQNEIYDKYTFQRGEYVENSPNRKIKQPFQQRYFSQDDTYENKTESRDLRNQENTENRVRQRSNERDYSRNYDYEEENSHYEPIFQETPERRMRKQSTRAQLTPEESPERGTARGGDSNNNTRDQFTCEYSSERRYAHVENESRSQKKRSRRQGSPERRNALDEDSLRSPENRAFGKTTRKYSPEEINERGEDSIRGSTKKRAISQSIRKDSSQTSNSRDDKSPKRSQERRMHGNPIIEDNLDRRTILDENSFKERTEQIVKNRSTTKYSTVEDSLEREISHRGVSYPDDSERMPKERFNKKGSKSNVNTGYNRKDLKNYSESPEINESDDPVQKNDARQYSVDKKSLSLERKNEHSNQTHSYRYEHSDNASLNVSSERRSNEYSSQRQSSQREPSPAFTNDSLEQPTNTETSREVKREQTRQNKSPSPQVEIKVPKKADKKATLAANISSRRPSALSSKEVERRKRDRQSLSEPDHNQKLVPQKQFDERVRAKSMTQMNDQPEAPLTRRHTSLPTKGNRENSKTSSRYMGWYKNKKEEKERQKREEDEKKREEEKKLEDNRLKAMRVMKNVVKLEKDFKHKGSGIEVEVTAEDDIGKEGKRVSEEKVGEFHILKVSGFEDDLDSGIAMSSLTAPGVCMKKKNQQLLEKKSVFTIAYDDVQTKQLRPDSTSPQY</sequence>
<feature type="compositionally biased region" description="Polar residues" evidence="13">
    <location>
        <begin position="1515"/>
        <end position="1534"/>
    </location>
</feature>
<feature type="domain" description="Cadherin" evidence="15">
    <location>
        <begin position="326"/>
        <end position="427"/>
    </location>
</feature>
<feature type="region of interest" description="Disordered" evidence="13">
    <location>
        <begin position="1500"/>
        <end position="1750"/>
    </location>
</feature>
<keyword evidence="11" id="KW-0325">Glycoprotein</keyword>
<feature type="compositionally biased region" description="Basic and acidic residues" evidence="13">
    <location>
        <begin position="1992"/>
        <end position="2012"/>
    </location>
</feature>
<feature type="compositionally biased region" description="Basic and acidic residues" evidence="13">
    <location>
        <begin position="1959"/>
        <end position="1983"/>
    </location>
</feature>
<dbReference type="PANTHER" id="PTHR24026:SF96">
    <property type="entry name" value="CADHERIN-86C"/>
    <property type="match status" value="1"/>
</dbReference>
<keyword evidence="3 14" id="KW-0812">Transmembrane</keyword>
<evidence type="ECO:0000256" key="8">
    <source>
        <dbReference type="ARBA" id="ARBA00022889"/>
    </source>
</evidence>
<feature type="domain" description="Cadherin" evidence="15">
    <location>
        <begin position="70"/>
        <end position="249"/>
    </location>
</feature>
<evidence type="ECO:0000313" key="16">
    <source>
        <dbReference type="EMBL" id="CAD7439821.1"/>
    </source>
</evidence>
<feature type="compositionally biased region" description="Basic and acidic residues" evidence="13">
    <location>
        <begin position="2185"/>
        <end position="2194"/>
    </location>
</feature>
<evidence type="ECO:0000256" key="2">
    <source>
        <dbReference type="ARBA" id="ARBA00022475"/>
    </source>
</evidence>
<protein>
    <recommendedName>
        <fullName evidence="15">Cadherin domain-containing protein</fullName>
    </recommendedName>
</protein>
<keyword evidence="5" id="KW-0732">Signal</keyword>
<feature type="compositionally biased region" description="Basic residues" evidence="13">
    <location>
        <begin position="1647"/>
        <end position="1656"/>
    </location>
</feature>
<feature type="compositionally biased region" description="Low complexity" evidence="13">
    <location>
        <begin position="1505"/>
        <end position="1514"/>
    </location>
</feature>
<feature type="compositionally biased region" description="Polar residues" evidence="13">
    <location>
        <begin position="2149"/>
        <end position="2162"/>
    </location>
</feature>
<evidence type="ECO:0000256" key="1">
    <source>
        <dbReference type="ARBA" id="ARBA00004251"/>
    </source>
</evidence>
<feature type="compositionally biased region" description="Polar residues" evidence="13">
    <location>
        <begin position="1868"/>
        <end position="1881"/>
    </location>
</feature>
<feature type="region of interest" description="Disordered" evidence="13">
    <location>
        <begin position="1381"/>
        <end position="1471"/>
    </location>
</feature>
<feature type="compositionally biased region" description="Low complexity" evidence="13">
    <location>
        <begin position="1539"/>
        <end position="1549"/>
    </location>
</feature>
<evidence type="ECO:0000259" key="15">
    <source>
        <dbReference type="PROSITE" id="PS50268"/>
    </source>
</evidence>
<dbReference type="SMART" id="SM00112">
    <property type="entry name" value="CA"/>
    <property type="match status" value="3"/>
</dbReference>
<evidence type="ECO:0000256" key="6">
    <source>
        <dbReference type="ARBA" id="ARBA00022737"/>
    </source>
</evidence>
<evidence type="ECO:0000256" key="9">
    <source>
        <dbReference type="ARBA" id="ARBA00022989"/>
    </source>
</evidence>
<evidence type="ECO:0000256" key="11">
    <source>
        <dbReference type="ARBA" id="ARBA00023180"/>
    </source>
</evidence>
<reference evidence="16" key="1">
    <citation type="submission" date="2020-11" db="EMBL/GenBank/DDBJ databases">
        <authorList>
            <person name="Tran Van P."/>
        </authorList>
    </citation>
    <scope>NUCLEOTIDE SEQUENCE</scope>
</reference>
<dbReference type="PRINTS" id="PR00205">
    <property type="entry name" value="CADHERIN"/>
</dbReference>
<feature type="compositionally biased region" description="Basic and acidic residues" evidence="13">
    <location>
        <begin position="1713"/>
        <end position="1735"/>
    </location>
</feature>
<feature type="compositionally biased region" description="Basic and acidic residues" evidence="13">
    <location>
        <begin position="2211"/>
        <end position="2230"/>
    </location>
</feature>
<evidence type="ECO:0000256" key="14">
    <source>
        <dbReference type="SAM" id="Phobius"/>
    </source>
</evidence>
<feature type="compositionally biased region" description="Polar residues" evidence="13">
    <location>
        <begin position="1779"/>
        <end position="1788"/>
    </location>
</feature>
<dbReference type="Gene3D" id="2.60.40.60">
    <property type="entry name" value="Cadherins"/>
    <property type="match status" value="4"/>
</dbReference>
<organism evidence="16">
    <name type="scientific">Timema bartmani</name>
    <dbReference type="NCBI Taxonomy" id="61472"/>
    <lineage>
        <taxon>Eukaryota</taxon>
        <taxon>Metazoa</taxon>
        <taxon>Ecdysozoa</taxon>
        <taxon>Arthropoda</taxon>
        <taxon>Hexapoda</taxon>
        <taxon>Insecta</taxon>
        <taxon>Pterygota</taxon>
        <taxon>Neoptera</taxon>
        <taxon>Polyneoptera</taxon>
        <taxon>Phasmatodea</taxon>
        <taxon>Timematodea</taxon>
        <taxon>Timematoidea</taxon>
        <taxon>Timematidae</taxon>
        <taxon>Timema</taxon>
    </lineage>
</organism>
<proteinExistence type="predicted"/>
<comment type="subcellular location">
    <subcellularLocation>
        <location evidence="1">Cell membrane</location>
        <topology evidence="1">Single-pass type I membrane protein</topology>
    </subcellularLocation>
</comment>
<evidence type="ECO:0000256" key="4">
    <source>
        <dbReference type="ARBA" id="ARBA00022723"/>
    </source>
</evidence>
<dbReference type="SUPFAM" id="SSF49313">
    <property type="entry name" value="Cadherin-like"/>
    <property type="match status" value="3"/>
</dbReference>
<keyword evidence="9 14" id="KW-1133">Transmembrane helix</keyword>
<name>A0A7R9ETL1_9NEOP</name>
<keyword evidence="7 12" id="KW-0106">Calcium</keyword>
<dbReference type="PROSITE" id="PS50268">
    <property type="entry name" value="CADHERIN_2"/>
    <property type="match status" value="4"/>
</dbReference>
<dbReference type="GO" id="GO:0007156">
    <property type="term" value="P:homophilic cell adhesion via plasma membrane adhesion molecules"/>
    <property type="evidence" value="ECO:0007669"/>
    <property type="project" value="InterPro"/>
</dbReference>
<feature type="region of interest" description="Disordered" evidence="13">
    <location>
        <begin position="1768"/>
        <end position="2309"/>
    </location>
</feature>
<dbReference type="FunFam" id="2.60.40.60:FF:000289">
    <property type="entry name" value="cadherin-86C isoform X2"/>
    <property type="match status" value="1"/>
</dbReference>
<feature type="compositionally biased region" description="Polar residues" evidence="13">
    <location>
        <begin position="1591"/>
        <end position="1608"/>
    </location>
</feature>
<feature type="compositionally biased region" description="Basic and acidic residues" evidence="13">
    <location>
        <begin position="1933"/>
        <end position="1946"/>
    </location>
</feature>
<keyword evidence="6" id="KW-0677">Repeat</keyword>
<feature type="compositionally biased region" description="Basic and acidic residues" evidence="13">
    <location>
        <begin position="1570"/>
        <end position="1589"/>
    </location>
</feature>
<feature type="compositionally biased region" description="Basic and acidic residues" evidence="13">
    <location>
        <begin position="2083"/>
        <end position="2120"/>
    </location>
</feature>
<keyword evidence="2" id="KW-1003">Cell membrane</keyword>
<feature type="region of interest" description="Disordered" evidence="13">
    <location>
        <begin position="1108"/>
        <end position="1176"/>
    </location>
</feature>
<dbReference type="GO" id="GO:0005509">
    <property type="term" value="F:calcium ion binding"/>
    <property type="evidence" value="ECO:0007669"/>
    <property type="project" value="UniProtKB-UniRule"/>
</dbReference>
<feature type="compositionally biased region" description="Basic and acidic residues" evidence="13">
    <location>
        <begin position="1166"/>
        <end position="1176"/>
    </location>
</feature>
<evidence type="ECO:0000256" key="12">
    <source>
        <dbReference type="PROSITE-ProRule" id="PRU00043"/>
    </source>
</evidence>
<feature type="compositionally biased region" description="Low complexity" evidence="13">
    <location>
        <begin position="2134"/>
        <end position="2147"/>
    </location>
</feature>
<feature type="compositionally biased region" description="Basic and acidic residues" evidence="13">
    <location>
        <begin position="1122"/>
        <end position="1158"/>
    </location>
</feature>
<dbReference type="CDD" id="cd11304">
    <property type="entry name" value="Cadherin_repeat"/>
    <property type="match status" value="4"/>
</dbReference>
<dbReference type="EMBL" id="OD564792">
    <property type="protein sequence ID" value="CAD7439821.1"/>
    <property type="molecule type" value="Genomic_DNA"/>
</dbReference>
<feature type="compositionally biased region" description="Basic and acidic residues" evidence="13">
    <location>
        <begin position="2041"/>
        <end position="2051"/>
    </location>
</feature>
<feature type="compositionally biased region" description="Basic and acidic residues" evidence="13">
    <location>
        <begin position="1657"/>
        <end position="1705"/>
    </location>
</feature>
<accession>A0A7R9ETL1</accession>
<evidence type="ECO:0000256" key="10">
    <source>
        <dbReference type="ARBA" id="ARBA00023136"/>
    </source>
</evidence>
<feature type="compositionally biased region" description="Polar residues" evidence="13">
    <location>
        <begin position="2013"/>
        <end position="2024"/>
    </location>
</feature>
<evidence type="ECO:0000256" key="7">
    <source>
        <dbReference type="ARBA" id="ARBA00022837"/>
    </source>
</evidence>
<feature type="compositionally biased region" description="Acidic residues" evidence="13">
    <location>
        <begin position="1422"/>
        <end position="1433"/>
    </location>
</feature>
<feature type="compositionally biased region" description="Basic and acidic residues" evidence="13">
    <location>
        <begin position="2163"/>
        <end position="2173"/>
    </location>
</feature>
<keyword evidence="10 14" id="KW-0472">Membrane</keyword>
<feature type="compositionally biased region" description="Basic and acidic residues" evidence="13">
    <location>
        <begin position="1620"/>
        <end position="1643"/>
    </location>
</feature>
<feature type="compositionally biased region" description="Basic and acidic residues" evidence="13">
    <location>
        <begin position="2286"/>
        <end position="2309"/>
    </location>
</feature>
<dbReference type="InterPro" id="IPR002126">
    <property type="entry name" value="Cadherin-like_dom"/>
</dbReference>
<dbReference type="GO" id="GO:0005886">
    <property type="term" value="C:plasma membrane"/>
    <property type="evidence" value="ECO:0007669"/>
    <property type="project" value="UniProtKB-SubCell"/>
</dbReference>
<feature type="compositionally biased region" description="Polar residues" evidence="13">
    <location>
        <begin position="1383"/>
        <end position="1405"/>
    </location>
</feature>